<comment type="caution">
    <text evidence="3">The sequence shown here is derived from an EMBL/GenBank/DDBJ whole genome shotgun (WGS) entry which is preliminary data.</text>
</comment>
<dbReference type="Pfam" id="PF00106">
    <property type="entry name" value="adh_short"/>
    <property type="match status" value="1"/>
</dbReference>
<evidence type="ECO:0000256" key="1">
    <source>
        <dbReference type="ARBA" id="ARBA00006484"/>
    </source>
</evidence>
<dbReference type="SUPFAM" id="SSF51735">
    <property type="entry name" value="NAD(P)-binding Rossmann-fold domains"/>
    <property type="match status" value="1"/>
</dbReference>
<dbReference type="GO" id="GO:0016491">
    <property type="term" value="F:oxidoreductase activity"/>
    <property type="evidence" value="ECO:0007669"/>
    <property type="project" value="UniProtKB-KW"/>
</dbReference>
<keyword evidence="4" id="KW-1185">Reference proteome</keyword>
<keyword evidence="2" id="KW-0560">Oxidoreductase</keyword>
<dbReference type="Gene3D" id="3.40.50.720">
    <property type="entry name" value="NAD(P)-binding Rossmann-like Domain"/>
    <property type="match status" value="1"/>
</dbReference>
<dbReference type="Proteomes" id="UP000664132">
    <property type="component" value="Unassembled WGS sequence"/>
</dbReference>
<dbReference type="InterPro" id="IPR051019">
    <property type="entry name" value="VLCFA-Steroid_DH"/>
</dbReference>
<evidence type="ECO:0000313" key="3">
    <source>
        <dbReference type="EMBL" id="KAG4423914.1"/>
    </source>
</evidence>
<evidence type="ECO:0000313" key="4">
    <source>
        <dbReference type="Proteomes" id="UP000664132"/>
    </source>
</evidence>
<sequence length="340" mass="38015">MGVPLKVFTSIGIASTSLFTLKALRFIYTYIRPSSILRYHHLQPLTNHPPWALITGSSDGIGKSYASLLASKGFNIILHGRNPLKLETIRQSMQDAHPDLDFRVLVLDASRDGVDANREIKDAVDSLKDLHVTILINNVGGGEKYDGPFMEPYIQYTPRDIDRLLNVNARFPAQMTRAMLPLLKRHGGPALIMTMGSMSDFGMPYMSIYSAAKAFDLTFSTALKRELEAECEVVTGADGILKNIRSQIEVLGIMTGGVTQVAWDKTKGNLFRPGAETLARTALARVGCGRDVVAAYLPHALIWPMPDLLPKWLFEWVVVKSSQMEMRHWRGYWEELKKKP</sequence>
<evidence type="ECO:0000256" key="2">
    <source>
        <dbReference type="ARBA" id="ARBA00023002"/>
    </source>
</evidence>
<dbReference type="GO" id="GO:0005783">
    <property type="term" value="C:endoplasmic reticulum"/>
    <property type="evidence" value="ECO:0007669"/>
    <property type="project" value="TreeGrafter"/>
</dbReference>
<gene>
    <name evidence="3" type="ORF">IFR04_002909</name>
</gene>
<organism evidence="3 4">
    <name type="scientific">Cadophora malorum</name>
    <dbReference type="NCBI Taxonomy" id="108018"/>
    <lineage>
        <taxon>Eukaryota</taxon>
        <taxon>Fungi</taxon>
        <taxon>Dikarya</taxon>
        <taxon>Ascomycota</taxon>
        <taxon>Pezizomycotina</taxon>
        <taxon>Leotiomycetes</taxon>
        <taxon>Helotiales</taxon>
        <taxon>Ploettnerulaceae</taxon>
        <taxon>Cadophora</taxon>
    </lineage>
</organism>
<accession>A0A8H7WFH2</accession>
<name>A0A8H7WFH2_9HELO</name>
<proteinExistence type="inferred from homology"/>
<protein>
    <recommendedName>
        <fullName evidence="5">NAD(P)-binding protein</fullName>
    </recommendedName>
</protein>
<dbReference type="PRINTS" id="PR00081">
    <property type="entry name" value="GDHRDH"/>
</dbReference>
<dbReference type="PANTHER" id="PTHR43899:SF13">
    <property type="entry name" value="RH59310P"/>
    <property type="match status" value="1"/>
</dbReference>
<dbReference type="InterPro" id="IPR002347">
    <property type="entry name" value="SDR_fam"/>
</dbReference>
<comment type="similarity">
    <text evidence="1">Belongs to the short-chain dehydrogenases/reductases (SDR) family.</text>
</comment>
<dbReference type="AlphaFoldDB" id="A0A8H7WFH2"/>
<dbReference type="InterPro" id="IPR036291">
    <property type="entry name" value="NAD(P)-bd_dom_sf"/>
</dbReference>
<dbReference type="OrthoDB" id="47007at2759"/>
<dbReference type="EMBL" id="JAFJYH010000027">
    <property type="protein sequence ID" value="KAG4423914.1"/>
    <property type="molecule type" value="Genomic_DNA"/>
</dbReference>
<evidence type="ECO:0008006" key="5">
    <source>
        <dbReference type="Google" id="ProtNLM"/>
    </source>
</evidence>
<reference evidence="3" key="1">
    <citation type="submission" date="2021-02" db="EMBL/GenBank/DDBJ databases">
        <title>Genome sequence Cadophora malorum strain M34.</title>
        <authorList>
            <person name="Stefanovic E."/>
            <person name="Vu D."/>
            <person name="Scully C."/>
            <person name="Dijksterhuis J."/>
            <person name="Roader J."/>
            <person name="Houbraken J."/>
        </authorList>
    </citation>
    <scope>NUCLEOTIDE SEQUENCE</scope>
    <source>
        <strain evidence="3">M34</strain>
    </source>
</reference>
<dbReference type="PANTHER" id="PTHR43899">
    <property type="entry name" value="RH59310P"/>
    <property type="match status" value="1"/>
</dbReference>